<organism evidence="1 2">
    <name type="scientific">Lederbergia lenta</name>
    <name type="common">Bacillus lentus</name>
    <dbReference type="NCBI Taxonomy" id="1467"/>
    <lineage>
        <taxon>Bacteria</taxon>
        <taxon>Bacillati</taxon>
        <taxon>Bacillota</taxon>
        <taxon>Bacilli</taxon>
        <taxon>Bacillales</taxon>
        <taxon>Bacillaceae</taxon>
        <taxon>Lederbergia</taxon>
    </lineage>
</organism>
<dbReference type="InterPro" id="IPR017853">
    <property type="entry name" value="GH"/>
</dbReference>
<dbReference type="Proteomes" id="UP000249134">
    <property type="component" value="Chromosome 1"/>
</dbReference>
<dbReference type="Gene3D" id="3.20.20.80">
    <property type="entry name" value="Glycosidases"/>
    <property type="match status" value="1"/>
</dbReference>
<evidence type="ECO:0000313" key="1">
    <source>
        <dbReference type="EMBL" id="SQI62169.1"/>
    </source>
</evidence>
<dbReference type="SUPFAM" id="SSF51445">
    <property type="entry name" value="(Trans)glycosidases"/>
    <property type="match status" value="1"/>
</dbReference>
<evidence type="ECO:0000313" key="2">
    <source>
        <dbReference type="Proteomes" id="UP000249134"/>
    </source>
</evidence>
<accession>A0A2X4WH49</accession>
<dbReference type="RefSeq" id="WP_066141299.1">
    <property type="nucleotide sequence ID" value="NZ_CBCSGM010000003.1"/>
</dbReference>
<keyword evidence="2" id="KW-1185">Reference proteome</keyword>
<reference evidence="1 2" key="1">
    <citation type="submission" date="2018-06" db="EMBL/GenBank/DDBJ databases">
        <authorList>
            <consortium name="Pathogen Informatics"/>
            <person name="Doyle S."/>
        </authorList>
    </citation>
    <scope>NUCLEOTIDE SEQUENCE [LARGE SCALE GENOMIC DNA]</scope>
    <source>
        <strain evidence="1 2">NCTC4824</strain>
    </source>
</reference>
<dbReference type="EMBL" id="LS483476">
    <property type="protein sequence ID" value="SQI62169.1"/>
    <property type="molecule type" value="Genomic_DNA"/>
</dbReference>
<gene>
    <name evidence="1" type="ORF">NCTC4824_03634</name>
</gene>
<dbReference type="KEGG" id="blen:NCTC4824_03634"/>
<protein>
    <submittedName>
        <fullName evidence="1">Uncharacterized protein</fullName>
    </submittedName>
</protein>
<dbReference type="STRING" id="1348624.GCA_001591545_02148"/>
<dbReference type="AlphaFoldDB" id="A0A2X4WH49"/>
<sequence length="551" mass="63548">MYTIGYDFGDTIIQLKQLRFAVRLFTEVNAYAPDPDRVEIIEENNRVYLKATGLSWAGNQEKAEGKIELDIAIGKDNRFIVQAKGSHSHEICKSMLIQVFDINLKSLHFDQNNIVTISKDSYCRDIKAQHYPSRLKMPVVFVGDQKGDNWFVLSKDKKLRLKGFASHYDPYLETQVLDLSHEEDKRYRSTEMTMPAWHIGCNQSEEAVLLERCEDLEKNFGLVPYNQRTDTPMWLEDIKLVTILHGEHWTGHVFNTFTEMEKRLEWITNEIDGKNVLAFLPGWDGRYYYNYPEYEPSLRMGGEEGLKSFVKKAHEQGVKVIPMLGANNANIEVMEKLGLEDAVIRDPWGLEKRCDWVDWDYDLSAENNCMLANMGHPGYLKHMIEKSNYLIETFGVDGIFLDITCFWANDPNYSPYEGLVKWAKEMKRKHPNLLLFGENSYDALWGVFSVFHEMGTPSGHGHALYRYAKQTHYLAYPAPGKGSGGIHEYAWNQNGLPWERDIPELIPTLSVVSDTIEQYSQSAKFQIKKANNWYQVYPGISGKNIKSLSLK</sequence>
<name>A0A2X4WH49_LEDLE</name>
<proteinExistence type="predicted"/>